<dbReference type="KEGG" id="mng:MNEG_15762"/>
<dbReference type="RefSeq" id="XP_013891221.1">
    <property type="nucleotide sequence ID" value="XM_014035767.1"/>
</dbReference>
<keyword evidence="3" id="KW-1185">Reference proteome</keyword>
<accession>A0A0D2LQK8</accession>
<organism evidence="2 3">
    <name type="scientific">Monoraphidium neglectum</name>
    <dbReference type="NCBI Taxonomy" id="145388"/>
    <lineage>
        <taxon>Eukaryota</taxon>
        <taxon>Viridiplantae</taxon>
        <taxon>Chlorophyta</taxon>
        <taxon>core chlorophytes</taxon>
        <taxon>Chlorophyceae</taxon>
        <taxon>CS clade</taxon>
        <taxon>Sphaeropleales</taxon>
        <taxon>Selenastraceae</taxon>
        <taxon>Monoraphidium</taxon>
    </lineage>
</organism>
<evidence type="ECO:0000313" key="2">
    <source>
        <dbReference type="EMBL" id="KIY92201.1"/>
    </source>
</evidence>
<evidence type="ECO:0000313" key="3">
    <source>
        <dbReference type="Proteomes" id="UP000054498"/>
    </source>
</evidence>
<protein>
    <submittedName>
        <fullName evidence="2">Uncharacterized protein</fullName>
    </submittedName>
</protein>
<feature type="non-terminal residue" evidence="2">
    <location>
        <position position="1"/>
    </location>
</feature>
<sequence length="69" mass="7085">RRLAGPRAAGNPHLQHIDLKPPAGSARNSSDGARAAPLRGPRNTANAGAVKRAPRRGPDRAPRGPAGPQ</sequence>
<dbReference type="EMBL" id="KK105861">
    <property type="protein sequence ID" value="KIY92201.1"/>
    <property type="molecule type" value="Genomic_DNA"/>
</dbReference>
<gene>
    <name evidence="2" type="ORF">MNEG_15762</name>
</gene>
<evidence type="ECO:0000256" key="1">
    <source>
        <dbReference type="SAM" id="MobiDB-lite"/>
    </source>
</evidence>
<reference evidence="2 3" key="1">
    <citation type="journal article" date="2013" name="BMC Genomics">
        <title>Reconstruction of the lipid metabolism for the microalga Monoraphidium neglectum from its genome sequence reveals characteristics suitable for biofuel production.</title>
        <authorList>
            <person name="Bogen C."/>
            <person name="Al-Dilaimi A."/>
            <person name="Albersmeier A."/>
            <person name="Wichmann J."/>
            <person name="Grundmann M."/>
            <person name="Rupp O."/>
            <person name="Lauersen K.J."/>
            <person name="Blifernez-Klassen O."/>
            <person name="Kalinowski J."/>
            <person name="Goesmann A."/>
            <person name="Mussgnug J.H."/>
            <person name="Kruse O."/>
        </authorList>
    </citation>
    <scope>NUCLEOTIDE SEQUENCE [LARGE SCALE GENOMIC DNA]</scope>
    <source>
        <strain evidence="2 3">SAG 48.87</strain>
    </source>
</reference>
<dbReference type="Proteomes" id="UP000054498">
    <property type="component" value="Unassembled WGS sequence"/>
</dbReference>
<proteinExistence type="predicted"/>
<dbReference type="GeneID" id="25733456"/>
<name>A0A0D2LQK8_9CHLO</name>
<feature type="region of interest" description="Disordered" evidence="1">
    <location>
        <begin position="1"/>
        <end position="69"/>
    </location>
</feature>
<dbReference type="AlphaFoldDB" id="A0A0D2LQK8"/>